<dbReference type="SUPFAM" id="SSF55486">
    <property type="entry name" value="Metalloproteases ('zincins'), catalytic domain"/>
    <property type="match status" value="1"/>
</dbReference>
<keyword evidence="3" id="KW-1185">Reference proteome</keyword>
<accession>A0ABD3QUN8</accession>
<feature type="domain" description="Peptidase M11 gametolysin" evidence="1">
    <location>
        <begin position="158"/>
        <end position="331"/>
    </location>
</feature>
<name>A0ABD3QUN8_9STRA</name>
<evidence type="ECO:0000313" key="3">
    <source>
        <dbReference type="Proteomes" id="UP001516023"/>
    </source>
</evidence>
<dbReference type="InterPro" id="IPR024079">
    <property type="entry name" value="MetalloPept_cat_dom_sf"/>
</dbReference>
<dbReference type="Proteomes" id="UP001516023">
    <property type="component" value="Unassembled WGS sequence"/>
</dbReference>
<dbReference type="Pfam" id="PF05548">
    <property type="entry name" value="Peptidase_M11"/>
    <property type="match status" value="1"/>
</dbReference>
<comment type="caution">
    <text evidence="2">The sequence shown here is derived from an EMBL/GenBank/DDBJ whole genome shotgun (WGS) entry which is preliminary data.</text>
</comment>
<dbReference type="PANTHER" id="PTHR33683">
    <property type="entry name" value="1, PUTATIVE-RELATED"/>
    <property type="match status" value="1"/>
</dbReference>
<dbReference type="AlphaFoldDB" id="A0ABD3QUN8"/>
<dbReference type="PANTHER" id="PTHR33683:SF46">
    <property type="entry name" value="SUSHI DOMAIN-CONTAINING PROTEIN"/>
    <property type="match status" value="1"/>
</dbReference>
<evidence type="ECO:0000259" key="1">
    <source>
        <dbReference type="Pfam" id="PF05548"/>
    </source>
</evidence>
<dbReference type="Gene3D" id="3.40.390.10">
    <property type="entry name" value="Collagenase (Catalytic Domain)"/>
    <property type="match status" value="1"/>
</dbReference>
<dbReference type="EMBL" id="JABMIG020000010">
    <property type="protein sequence ID" value="KAL3804017.1"/>
    <property type="molecule type" value="Genomic_DNA"/>
</dbReference>
<gene>
    <name evidence="2" type="ORF">HJC23_006408</name>
</gene>
<sequence>MHEKLRGSALLETYSLKGDNAQTHQCLSIIVVAGFPDIDMLENKSSHSIDYNDDEEFLCELSDGHLAPIRGTIEQFERLRSLLNDGALISAESAIEMDAVDLPFRNANVQKGHGTRSRWARKLQSETNYNATYERAKKVLVVSVTDINGLHPDSPELISDKIFGTFGDPMTVKSQLAACSFDKLQFTNEYSIDISKHLSAPGVVEVEIPVSLYDGDRNVIRDAAVSAIQQKLGLAMPGPFDHVMFILEGCYNNDCNWGAYAFVNSYLSVFKGNSYKYVGVAVHEIGHNLNLAHSRGLGGNGFDLTCTMGSPLYRDNVGAMCYNPAKNFQLARSGSSAWYNDHLTDTQVWNSGTAGGTQWSGKIIGIADYNNNPEYHPVVVKIESGTPQDIFIGFNRVKGATRDTTDGMNKVTIVQAGADGLGYSQSLVQATLNEGESHVISDWRGSGLDLIIIANEIILDIDPAYAEVSVSFGVLSIGSALPTLPPLLAPIPSSINSPSLFPTHHPQHELLTTDEFDSGSNGSMFSLKAMRDVQISSLAINAMSRGIGAVKVYTRKGSYLGMEEYLHEWELIYDNPSVIHLRRGEPTLLGEFDHKVFIAKGSTNSFYVTSTNGLVYKKGEKEGSIVASDNSLIVYEGIGMLKEFSTRIAPRVWNDIIFYGVVGTAIVSQYGNGHCGSDESSLTCASDCITKTLETTFDFDSGSNGNMFTVKALRDVSIYSLDVNAMTGGAVTGAVKVLTRSGSYQGHESSPSGWKVVYDRRIVTFNNRGKATELGNFDEVVDVSNGSFQSFYVWAENSIVYKKGAREGKPFASDSSLIIYEGIGVRDYFGPFISPRVWSGAIRYETSST</sequence>
<dbReference type="InterPro" id="IPR008752">
    <property type="entry name" value="Peptidase_M11"/>
</dbReference>
<reference evidence="2 3" key="1">
    <citation type="journal article" date="2020" name="G3 (Bethesda)">
        <title>Improved Reference Genome for Cyclotella cryptica CCMP332, a Model for Cell Wall Morphogenesis, Salinity Adaptation, and Lipid Production in Diatoms (Bacillariophyta).</title>
        <authorList>
            <person name="Roberts W.R."/>
            <person name="Downey K.M."/>
            <person name="Ruck E.C."/>
            <person name="Traller J.C."/>
            <person name="Alverson A.J."/>
        </authorList>
    </citation>
    <scope>NUCLEOTIDE SEQUENCE [LARGE SCALE GENOMIC DNA]</scope>
    <source>
        <strain evidence="2 3">CCMP332</strain>
    </source>
</reference>
<protein>
    <recommendedName>
        <fullName evidence="1">Peptidase M11 gametolysin domain-containing protein</fullName>
    </recommendedName>
</protein>
<organism evidence="2 3">
    <name type="scientific">Cyclotella cryptica</name>
    <dbReference type="NCBI Taxonomy" id="29204"/>
    <lineage>
        <taxon>Eukaryota</taxon>
        <taxon>Sar</taxon>
        <taxon>Stramenopiles</taxon>
        <taxon>Ochrophyta</taxon>
        <taxon>Bacillariophyta</taxon>
        <taxon>Coscinodiscophyceae</taxon>
        <taxon>Thalassiosirophycidae</taxon>
        <taxon>Stephanodiscales</taxon>
        <taxon>Stephanodiscaceae</taxon>
        <taxon>Cyclotella</taxon>
    </lineage>
</organism>
<evidence type="ECO:0000313" key="2">
    <source>
        <dbReference type="EMBL" id="KAL3804017.1"/>
    </source>
</evidence>
<proteinExistence type="predicted"/>